<accession>A0A1V6QTQ4</accession>
<dbReference type="AlphaFoldDB" id="A0A1V6QTQ4"/>
<protein>
    <submittedName>
        <fullName evidence="1">Uncharacterized protein</fullName>
    </submittedName>
</protein>
<reference evidence="3" key="2">
    <citation type="journal article" date="2017" name="Nat. Microbiol.">
        <title>Global analysis of biosynthetic gene clusters reveals vast potential of secondary metabolite production in Penicillium species.</title>
        <authorList>
            <person name="Nielsen J.C."/>
            <person name="Grijseels S."/>
            <person name="Prigent S."/>
            <person name="Ji B."/>
            <person name="Dainat J."/>
            <person name="Nielsen K.F."/>
            <person name="Frisvad J.C."/>
            <person name="Workman M."/>
            <person name="Nielsen J."/>
        </authorList>
    </citation>
    <scope>NUCLEOTIDE SEQUENCE [LARGE SCALE GENOMIC DNA]</scope>
    <source>
        <strain evidence="3">IBT 29486</strain>
    </source>
</reference>
<proteinExistence type="predicted"/>
<keyword evidence="3" id="KW-1185">Reference proteome</keyword>
<feature type="non-terminal residue" evidence="1">
    <location>
        <position position="263"/>
    </location>
</feature>
<dbReference type="Proteomes" id="UP000191518">
    <property type="component" value="Unassembled WGS sequence"/>
</dbReference>
<reference evidence="1" key="1">
    <citation type="submission" date="2016-08" db="EMBL/GenBank/DDBJ databases">
        <title>Uncovering the secondary metabolism of Penicillium species provides insights into the evolution of 6-MSA pathways.</title>
        <authorList>
            <person name="Nielsen J.C."/>
            <person name="Nielsen J."/>
        </authorList>
    </citation>
    <scope>NUCLEOTIDE SEQUENCE [LARGE SCALE GENOMIC DNA]</scope>
    <source>
        <strain evidence="1">IBT 29486</strain>
    </source>
</reference>
<sequence length="263" mass="28818">LWTSGGPAPRGPPDTRVVSSLGRSHLCAPFSDSLFAASYCRQNDEPGDLTAHCSNSRLLCSLPRDTSYLCGGPTAILAVCDEMSLPSYSNGDWRAYIPSRGAAVTVSVVPNRRYLPVVFHQRCCLHNGRMESETLGIFPKRGSHELGERFSLARYRATPQPSDLPWPVRAALDATSRLSGFLSAPSVLCCILGKWTNSKNSPHGSRAATRAYAKAVSRSTEIPGQAFGYDTRTLRTPSRLLPVRYNPLRRGGYWIFSSAFIHL</sequence>
<feature type="non-terminal residue" evidence="1">
    <location>
        <position position="1"/>
    </location>
</feature>
<gene>
    <name evidence="2" type="ORF">PENVUL_c215G10348</name>
    <name evidence="1" type="ORF">PENVUL_c217G08099</name>
</gene>
<name>A0A1V6QTQ4_9EURO</name>
<evidence type="ECO:0000313" key="3">
    <source>
        <dbReference type="Proteomes" id="UP000191518"/>
    </source>
</evidence>
<comment type="caution">
    <text evidence="1">The sequence shown here is derived from an EMBL/GenBank/DDBJ whole genome shotgun (WGS) entry which is preliminary data.</text>
</comment>
<organism evidence="1 3">
    <name type="scientific">Penicillium vulpinum</name>
    <dbReference type="NCBI Taxonomy" id="29845"/>
    <lineage>
        <taxon>Eukaryota</taxon>
        <taxon>Fungi</taxon>
        <taxon>Dikarya</taxon>
        <taxon>Ascomycota</taxon>
        <taxon>Pezizomycotina</taxon>
        <taxon>Eurotiomycetes</taxon>
        <taxon>Eurotiomycetidae</taxon>
        <taxon>Eurotiales</taxon>
        <taxon>Aspergillaceae</taxon>
        <taxon>Penicillium</taxon>
    </lineage>
</organism>
<evidence type="ECO:0000313" key="1">
    <source>
        <dbReference type="EMBL" id="OQD92595.1"/>
    </source>
</evidence>
<dbReference type="EMBL" id="MDYP01000216">
    <property type="protein sequence ID" value="OQD92595.1"/>
    <property type="molecule type" value="Genomic_DNA"/>
</dbReference>
<evidence type="ECO:0000313" key="2">
    <source>
        <dbReference type="EMBL" id="OQD92686.1"/>
    </source>
</evidence>
<dbReference type="EMBL" id="MDYP01000214">
    <property type="protein sequence ID" value="OQD92686.1"/>
    <property type="molecule type" value="Genomic_DNA"/>
</dbReference>